<name>A0ACC2DB98_DIPCM</name>
<gene>
    <name evidence="1" type="ORF">O6H91_06G007000</name>
</gene>
<comment type="caution">
    <text evidence="1">The sequence shown here is derived from an EMBL/GenBank/DDBJ whole genome shotgun (WGS) entry which is preliminary data.</text>
</comment>
<reference evidence="2" key="1">
    <citation type="journal article" date="2024" name="Proc. Natl. Acad. Sci. U.S.A.">
        <title>Extraordinary preservation of gene collinearity over three hundred million years revealed in homosporous lycophytes.</title>
        <authorList>
            <person name="Li C."/>
            <person name="Wickell D."/>
            <person name="Kuo L.Y."/>
            <person name="Chen X."/>
            <person name="Nie B."/>
            <person name="Liao X."/>
            <person name="Peng D."/>
            <person name="Ji J."/>
            <person name="Jenkins J."/>
            <person name="Williams M."/>
            <person name="Shu S."/>
            <person name="Plott C."/>
            <person name="Barry K."/>
            <person name="Rajasekar S."/>
            <person name="Grimwood J."/>
            <person name="Han X."/>
            <person name="Sun S."/>
            <person name="Hou Z."/>
            <person name="He W."/>
            <person name="Dai G."/>
            <person name="Sun C."/>
            <person name="Schmutz J."/>
            <person name="Leebens-Mack J.H."/>
            <person name="Li F.W."/>
            <person name="Wang L."/>
        </authorList>
    </citation>
    <scope>NUCLEOTIDE SEQUENCE [LARGE SCALE GENOMIC DNA]</scope>
    <source>
        <strain evidence="2">cv. PW_Plant_1</strain>
    </source>
</reference>
<sequence>MSRNRVFGSRGNSDSHNKRRSLTACMHPELQLYPEKAAEYHHIDEKEVADDFISKNLLAEGVGDKMTAEAQDLSLIKSESESNDPHLKISIDVCSKSQASTKTKDMIKTAPNCSEIESRLTKVEERISEIGKNYDRVQERLGDIKLETVEQIKVHIERVENQIEEIPARQTLRLGDLKSHVQQSQKTLSDNLEQVDSSIKCLQEAMNDLKIKADKLSYISYIQMKIGMANLSYMTVGITKEQEAQFRKNALKFYGYSKSEYEGSESRMYCIVLNQTVPAVCVVTPHLFKPEWAAVAWDVMGFENINNPRNALPMYCAIAEAYDTLRLCFISKKNELLCYVLDPNLIRKPIISLACDNCKLIKEPDSALAASVTFEKMNREPVIGFANNQRPFRRVLNFHARQALAHAVSQSWYSPNWQFTDYYSDDDELLNWAEKVEPLLGHLHHSKSSSSH</sequence>
<evidence type="ECO:0000313" key="1">
    <source>
        <dbReference type="EMBL" id="KAJ7551252.1"/>
    </source>
</evidence>
<dbReference type="Proteomes" id="UP001162992">
    <property type="component" value="Chromosome 6"/>
</dbReference>
<proteinExistence type="predicted"/>
<evidence type="ECO:0000313" key="2">
    <source>
        <dbReference type="Proteomes" id="UP001162992"/>
    </source>
</evidence>
<accession>A0ACC2DB98</accession>
<dbReference type="EMBL" id="CM055097">
    <property type="protein sequence ID" value="KAJ7551252.1"/>
    <property type="molecule type" value="Genomic_DNA"/>
</dbReference>
<protein>
    <submittedName>
        <fullName evidence="1">Uncharacterized protein</fullName>
    </submittedName>
</protein>
<keyword evidence="2" id="KW-1185">Reference proteome</keyword>
<organism evidence="1 2">
    <name type="scientific">Diphasiastrum complanatum</name>
    <name type="common">Issler's clubmoss</name>
    <name type="synonym">Lycopodium complanatum</name>
    <dbReference type="NCBI Taxonomy" id="34168"/>
    <lineage>
        <taxon>Eukaryota</taxon>
        <taxon>Viridiplantae</taxon>
        <taxon>Streptophyta</taxon>
        <taxon>Embryophyta</taxon>
        <taxon>Tracheophyta</taxon>
        <taxon>Lycopodiopsida</taxon>
        <taxon>Lycopodiales</taxon>
        <taxon>Lycopodiaceae</taxon>
        <taxon>Lycopodioideae</taxon>
        <taxon>Diphasiastrum</taxon>
    </lineage>
</organism>